<sequence>MVEETKSFLCLLPIFATTIMMNCCMAQLLTFSVQQGNIMNRKIHNFIIPTQSLSVFALAIILSFIPIFEQFRHIYRHKDTMQSKTFQPLSRVGFGLVLGIMSMAVAAIVEAKRKQLIMNDVTISVFWLVWQYILVSVADTLVMSGMLEFFYSEAPESMRSMCAALSWCSSAMGFFISSVLVVITNSASGKFGKEWLGGKDLNHDQLELFYALICILNIVNFMLYVCFAKKY</sequence>
<name>A0A6A4NN02_LUPAL</name>
<gene>
    <name evidence="7" type="ORF">Lalb_Chr19g0126021</name>
</gene>
<keyword evidence="5 6" id="KW-0472">Membrane</keyword>
<evidence type="ECO:0000256" key="1">
    <source>
        <dbReference type="ARBA" id="ARBA00004141"/>
    </source>
</evidence>
<evidence type="ECO:0000313" key="8">
    <source>
        <dbReference type="Proteomes" id="UP000447434"/>
    </source>
</evidence>
<dbReference type="EMBL" id="WOCE01000019">
    <property type="protein sequence ID" value="KAE9592135.1"/>
    <property type="molecule type" value="Genomic_DNA"/>
</dbReference>
<keyword evidence="3 6" id="KW-0812">Transmembrane</keyword>
<dbReference type="Proteomes" id="UP000447434">
    <property type="component" value="Chromosome 19"/>
</dbReference>
<evidence type="ECO:0000256" key="3">
    <source>
        <dbReference type="ARBA" id="ARBA00022692"/>
    </source>
</evidence>
<dbReference type="GO" id="GO:0016020">
    <property type="term" value="C:membrane"/>
    <property type="evidence" value="ECO:0007669"/>
    <property type="project" value="UniProtKB-SubCell"/>
</dbReference>
<comment type="subcellular location">
    <subcellularLocation>
        <location evidence="1">Membrane</location>
        <topology evidence="1">Multi-pass membrane protein</topology>
    </subcellularLocation>
</comment>
<proteinExistence type="inferred from homology"/>
<evidence type="ECO:0000313" key="7">
    <source>
        <dbReference type="EMBL" id="KAE9592135.1"/>
    </source>
</evidence>
<feature type="transmembrane region" description="Helical" evidence="6">
    <location>
        <begin position="163"/>
        <end position="188"/>
    </location>
</feature>
<evidence type="ECO:0000256" key="4">
    <source>
        <dbReference type="ARBA" id="ARBA00022989"/>
    </source>
</evidence>
<comment type="similarity">
    <text evidence="2">Belongs to the major facilitator superfamily. Proton-dependent oligopeptide transporter (POT/PTR) (TC 2.A.17) family.</text>
</comment>
<dbReference type="InterPro" id="IPR000109">
    <property type="entry name" value="POT_fam"/>
</dbReference>
<dbReference type="Gene3D" id="1.20.1250.20">
    <property type="entry name" value="MFS general substrate transporter like domains"/>
    <property type="match status" value="1"/>
</dbReference>
<keyword evidence="4 6" id="KW-1133">Transmembrane helix</keyword>
<dbReference type="AlphaFoldDB" id="A0A6A4NN02"/>
<dbReference type="Pfam" id="PF00854">
    <property type="entry name" value="PTR2"/>
    <property type="match status" value="1"/>
</dbReference>
<dbReference type="OrthoDB" id="1413949at2759"/>
<comment type="caution">
    <text evidence="7">The sequence shown here is derived from an EMBL/GenBank/DDBJ whole genome shotgun (WGS) entry which is preliminary data.</text>
</comment>
<keyword evidence="8" id="KW-1185">Reference proteome</keyword>
<dbReference type="GO" id="GO:0022857">
    <property type="term" value="F:transmembrane transporter activity"/>
    <property type="evidence" value="ECO:0007669"/>
    <property type="project" value="InterPro"/>
</dbReference>
<dbReference type="PANTHER" id="PTHR11654">
    <property type="entry name" value="OLIGOPEPTIDE TRANSPORTER-RELATED"/>
    <property type="match status" value="1"/>
</dbReference>
<evidence type="ECO:0000256" key="2">
    <source>
        <dbReference type="ARBA" id="ARBA00005982"/>
    </source>
</evidence>
<dbReference type="InterPro" id="IPR036259">
    <property type="entry name" value="MFS_trans_sf"/>
</dbReference>
<feature type="transmembrane region" description="Helical" evidence="6">
    <location>
        <begin position="208"/>
        <end position="227"/>
    </location>
</feature>
<protein>
    <submittedName>
        <fullName evidence="7">Putative proton-dependent oligopeptide transporter family</fullName>
    </submittedName>
</protein>
<evidence type="ECO:0000256" key="5">
    <source>
        <dbReference type="ARBA" id="ARBA00023136"/>
    </source>
</evidence>
<feature type="transmembrane region" description="Helical" evidence="6">
    <location>
        <begin position="89"/>
        <end position="109"/>
    </location>
</feature>
<accession>A0A6A4NN02</accession>
<evidence type="ECO:0000256" key="6">
    <source>
        <dbReference type="SAM" id="Phobius"/>
    </source>
</evidence>
<feature type="transmembrane region" description="Helical" evidence="6">
    <location>
        <begin position="50"/>
        <end position="68"/>
    </location>
</feature>
<feature type="transmembrane region" description="Helical" evidence="6">
    <location>
        <begin position="129"/>
        <end position="151"/>
    </location>
</feature>
<organism evidence="7 8">
    <name type="scientific">Lupinus albus</name>
    <name type="common">White lupine</name>
    <name type="synonym">Lupinus termis</name>
    <dbReference type="NCBI Taxonomy" id="3870"/>
    <lineage>
        <taxon>Eukaryota</taxon>
        <taxon>Viridiplantae</taxon>
        <taxon>Streptophyta</taxon>
        <taxon>Embryophyta</taxon>
        <taxon>Tracheophyta</taxon>
        <taxon>Spermatophyta</taxon>
        <taxon>Magnoliopsida</taxon>
        <taxon>eudicotyledons</taxon>
        <taxon>Gunneridae</taxon>
        <taxon>Pentapetalae</taxon>
        <taxon>rosids</taxon>
        <taxon>fabids</taxon>
        <taxon>Fabales</taxon>
        <taxon>Fabaceae</taxon>
        <taxon>Papilionoideae</taxon>
        <taxon>50 kb inversion clade</taxon>
        <taxon>genistoids sensu lato</taxon>
        <taxon>core genistoids</taxon>
        <taxon>Genisteae</taxon>
        <taxon>Lupinus</taxon>
    </lineage>
</organism>
<reference evidence="8" key="1">
    <citation type="journal article" date="2020" name="Nat. Commun.">
        <title>Genome sequence of the cluster root forming white lupin.</title>
        <authorList>
            <person name="Hufnagel B."/>
            <person name="Marques A."/>
            <person name="Soriano A."/>
            <person name="Marques L."/>
            <person name="Divol F."/>
            <person name="Doumas P."/>
            <person name="Sallet E."/>
            <person name="Mancinotti D."/>
            <person name="Carrere S."/>
            <person name="Marande W."/>
            <person name="Arribat S."/>
            <person name="Keller J."/>
            <person name="Huneau C."/>
            <person name="Blein T."/>
            <person name="Aime D."/>
            <person name="Laguerre M."/>
            <person name="Taylor J."/>
            <person name="Schubert V."/>
            <person name="Nelson M."/>
            <person name="Geu-Flores F."/>
            <person name="Crespi M."/>
            <person name="Gallardo-Guerrero K."/>
            <person name="Delaux P.-M."/>
            <person name="Salse J."/>
            <person name="Berges H."/>
            <person name="Guyot R."/>
            <person name="Gouzy J."/>
            <person name="Peret B."/>
        </authorList>
    </citation>
    <scope>NUCLEOTIDE SEQUENCE [LARGE SCALE GENOMIC DNA]</scope>
    <source>
        <strain evidence="8">cv. Amiga</strain>
    </source>
</reference>